<protein>
    <submittedName>
        <fullName evidence="4">Uncharacterized protein</fullName>
    </submittedName>
</protein>
<name>A0A2P2IXN3_RHIMU</name>
<dbReference type="GO" id="GO:0003676">
    <property type="term" value="F:nucleic acid binding"/>
    <property type="evidence" value="ECO:0007669"/>
    <property type="project" value="InterPro"/>
</dbReference>
<sequence>MERSLEELREFPQYFGFCLERRIAPRHLHLKERNVRIKLNRMLLWSDQKFYAKWK</sequence>
<evidence type="ECO:0000256" key="2">
    <source>
        <dbReference type="ARBA" id="ARBA00022472"/>
    </source>
</evidence>
<dbReference type="InterPro" id="IPR038538">
    <property type="entry name" value="MTERF_sf"/>
</dbReference>
<accession>A0A2P2IXN3</accession>
<dbReference type="Gene3D" id="1.25.70.10">
    <property type="entry name" value="Transcription termination factor 3, mitochondrial"/>
    <property type="match status" value="1"/>
</dbReference>
<evidence type="ECO:0000313" key="4">
    <source>
        <dbReference type="EMBL" id="MBW85973.1"/>
    </source>
</evidence>
<keyword evidence="2" id="KW-0804">Transcription</keyword>
<evidence type="ECO:0000256" key="3">
    <source>
        <dbReference type="ARBA" id="ARBA00022946"/>
    </source>
</evidence>
<keyword evidence="3" id="KW-0809">Transit peptide</keyword>
<organism evidence="4">
    <name type="scientific">Rhizophora mucronata</name>
    <name type="common">Asiatic mangrove</name>
    <dbReference type="NCBI Taxonomy" id="61149"/>
    <lineage>
        <taxon>Eukaryota</taxon>
        <taxon>Viridiplantae</taxon>
        <taxon>Streptophyta</taxon>
        <taxon>Embryophyta</taxon>
        <taxon>Tracheophyta</taxon>
        <taxon>Spermatophyta</taxon>
        <taxon>Magnoliopsida</taxon>
        <taxon>eudicotyledons</taxon>
        <taxon>Gunneridae</taxon>
        <taxon>Pentapetalae</taxon>
        <taxon>rosids</taxon>
        <taxon>fabids</taxon>
        <taxon>Malpighiales</taxon>
        <taxon>Rhizophoraceae</taxon>
        <taxon>Rhizophora</taxon>
    </lineage>
</organism>
<dbReference type="Pfam" id="PF02536">
    <property type="entry name" value="mTERF"/>
    <property type="match status" value="1"/>
</dbReference>
<dbReference type="AlphaFoldDB" id="A0A2P2IXN3"/>
<dbReference type="EMBL" id="GGEC01005490">
    <property type="protein sequence ID" value="MBW85973.1"/>
    <property type="molecule type" value="Transcribed_RNA"/>
</dbReference>
<comment type="similarity">
    <text evidence="1">Belongs to the mTERF family.</text>
</comment>
<dbReference type="GO" id="GO:0006353">
    <property type="term" value="P:DNA-templated transcription termination"/>
    <property type="evidence" value="ECO:0007669"/>
    <property type="project" value="UniProtKB-KW"/>
</dbReference>
<dbReference type="InterPro" id="IPR003690">
    <property type="entry name" value="MTERF"/>
</dbReference>
<proteinExistence type="inferred from homology"/>
<keyword evidence="2" id="KW-0805">Transcription regulation</keyword>
<reference evidence="4" key="1">
    <citation type="submission" date="2018-02" db="EMBL/GenBank/DDBJ databases">
        <title>Rhizophora mucronata_Transcriptome.</title>
        <authorList>
            <person name="Meera S.P."/>
            <person name="Sreeshan A."/>
            <person name="Augustine A."/>
        </authorList>
    </citation>
    <scope>NUCLEOTIDE SEQUENCE</scope>
    <source>
        <tissue evidence="4">Leaf</tissue>
    </source>
</reference>
<evidence type="ECO:0000256" key="1">
    <source>
        <dbReference type="ARBA" id="ARBA00007692"/>
    </source>
</evidence>
<keyword evidence="2" id="KW-0806">Transcription termination</keyword>